<name>A0A1D3UX23_TANFO</name>
<dbReference type="GO" id="GO:0006412">
    <property type="term" value="P:translation"/>
    <property type="evidence" value="ECO:0007669"/>
    <property type="project" value="UniProtKB-UniRule"/>
</dbReference>
<dbReference type="EMBL" id="RQYN01000022">
    <property type="protein sequence ID" value="RRD75037.1"/>
    <property type="molecule type" value="Genomic_DNA"/>
</dbReference>
<proteinExistence type="inferred from homology"/>
<dbReference type="Pfam" id="PF00468">
    <property type="entry name" value="Ribosomal_L34"/>
    <property type="match status" value="1"/>
</dbReference>
<dbReference type="EMBL" id="NSLJ01000023">
    <property type="protein sequence ID" value="PDP43271.1"/>
    <property type="molecule type" value="Genomic_DNA"/>
</dbReference>
<dbReference type="PANTHER" id="PTHR14503:SF4">
    <property type="entry name" value="LARGE RIBOSOMAL SUBUNIT PROTEIN BL34M"/>
    <property type="match status" value="1"/>
</dbReference>
<evidence type="ECO:0000313" key="8">
    <source>
        <dbReference type="EMBL" id="RRD60176.1"/>
    </source>
</evidence>
<dbReference type="HAMAP" id="MF_00391">
    <property type="entry name" value="Ribosomal_bL34"/>
    <property type="match status" value="1"/>
</dbReference>
<dbReference type="Proteomes" id="UP000278609">
    <property type="component" value="Unassembled WGS sequence"/>
</dbReference>
<evidence type="ECO:0000256" key="1">
    <source>
        <dbReference type="ARBA" id="ARBA00010111"/>
    </source>
</evidence>
<keyword evidence="3 5" id="KW-0687">Ribonucleoprotein</keyword>
<evidence type="ECO:0000256" key="4">
    <source>
        <dbReference type="ARBA" id="ARBA00035177"/>
    </source>
</evidence>
<dbReference type="Proteomes" id="UP000219259">
    <property type="component" value="Unassembled WGS sequence"/>
</dbReference>
<evidence type="ECO:0000313" key="14">
    <source>
        <dbReference type="Proteomes" id="UP000279860"/>
    </source>
</evidence>
<comment type="similarity">
    <text evidence="1 5">Belongs to the bacterial ribosomal protein bL34 family.</text>
</comment>
<dbReference type="PANTHER" id="PTHR14503">
    <property type="entry name" value="MITOCHONDRIAL RIBOSOMAL PROTEIN 34 FAMILY MEMBER"/>
    <property type="match status" value="1"/>
</dbReference>
<evidence type="ECO:0000313" key="13">
    <source>
        <dbReference type="Proteomes" id="UP000278609"/>
    </source>
</evidence>
<dbReference type="FunFam" id="1.10.287.3980:FF:000001">
    <property type="entry name" value="Mitochondrial ribosomal protein L34"/>
    <property type="match status" value="1"/>
</dbReference>
<evidence type="ECO:0000256" key="6">
    <source>
        <dbReference type="SAM" id="MobiDB-lite"/>
    </source>
</evidence>
<accession>A0A1D3UX23</accession>
<evidence type="ECO:0000313" key="11">
    <source>
        <dbReference type="Proteomes" id="UP000182057"/>
    </source>
</evidence>
<reference evidence="7 12" key="2">
    <citation type="submission" date="2017-09" db="EMBL/GenBank/DDBJ databases">
        <title>Phase variable restriction modification systems are present in the genome sequences of periodontal pathogens Prevotella intermedia, Tannerella forsythia and Porphyromonas gingivalis.</title>
        <authorList>
            <person name="Haigh R.D."/>
            <person name="Crawford L."/>
            <person name="Ralph J."/>
            <person name="Wanford J."/>
            <person name="Vartoukian S.R."/>
            <person name="Hijazib K."/>
            <person name="Wade W."/>
            <person name="Oggioni M.R."/>
        </authorList>
    </citation>
    <scope>NUCLEOTIDE SEQUENCE [LARGE SCALE GENOMIC DNA]</scope>
    <source>
        <strain evidence="7 12">WW11663</strain>
    </source>
</reference>
<evidence type="ECO:0000256" key="3">
    <source>
        <dbReference type="ARBA" id="ARBA00023274"/>
    </source>
</evidence>
<reference evidence="10 11" key="1">
    <citation type="submission" date="2016-09" db="EMBL/GenBank/DDBJ databases">
        <authorList>
            <person name="Capua I."/>
            <person name="De Benedictis P."/>
            <person name="Joannis T."/>
            <person name="Lombin L.H."/>
            <person name="Cattoli G."/>
        </authorList>
    </citation>
    <scope>NUCLEOTIDE SEQUENCE [LARGE SCALE GENOMIC DNA]</scope>
    <source>
        <strain evidence="10 11">UB20</strain>
    </source>
</reference>
<sequence length="51" mass="6120">MKRTFQPSNRKRKNKHGFRLRMSTANGRRVLASRRAKGRKRLTVSDEYPKF</sequence>
<dbReference type="GO" id="GO:1990904">
    <property type="term" value="C:ribonucleoprotein complex"/>
    <property type="evidence" value="ECO:0007669"/>
    <property type="project" value="UniProtKB-KW"/>
</dbReference>
<dbReference type="NCBIfam" id="TIGR01030">
    <property type="entry name" value="rpmH_bact"/>
    <property type="match status" value="1"/>
</dbReference>
<dbReference type="Proteomes" id="UP000279860">
    <property type="component" value="Unassembled WGS sequence"/>
</dbReference>
<dbReference type="RefSeq" id="WP_014226357.1">
    <property type="nucleotide sequence ID" value="NZ_CAJPTF010000008.1"/>
</dbReference>
<dbReference type="PROSITE" id="PS00784">
    <property type="entry name" value="RIBOSOMAL_L34"/>
    <property type="match status" value="1"/>
</dbReference>
<keyword evidence="2 5" id="KW-0689">Ribosomal protein</keyword>
<dbReference type="InterPro" id="IPR020939">
    <property type="entry name" value="Ribosomal_bL34_CS"/>
</dbReference>
<evidence type="ECO:0000313" key="10">
    <source>
        <dbReference type="EMBL" id="SCQ24780.1"/>
    </source>
</evidence>
<dbReference type="AlphaFoldDB" id="A0A1D3UX23"/>
<dbReference type="GeneID" id="34760283"/>
<dbReference type="GO" id="GO:0005840">
    <property type="term" value="C:ribosome"/>
    <property type="evidence" value="ECO:0007669"/>
    <property type="project" value="UniProtKB-KW"/>
</dbReference>
<evidence type="ECO:0000313" key="7">
    <source>
        <dbReference type="EMBL" id="PDP43271.1"/>
    </source>
</evidence>
<evidence type="ECO:0000313" key="12">
    <source>
        <dbReference type="Proteomes" id="UP000219259"/>
    </source>
</evidence>
<dbReference type="Gene3D" id="1.10.287.3980">
    <property type="match status" value="1"/>
</dbReference>
<dbReference type="EMBL" id="RQYS01000030">
    <property type="protein sequence ID" value="RRD60176.1"/>
    <property type="molecule type" value="Genomic_DNA"/>
</dbReference>
<reference evidence="13 14" key="3">
    <citation type="submission" date="2018-11" db="EMBL/GenBank/DDBJ databases">
        <title>Genomes From Bacteria Associated with the Canine Oral Cavity: a Test Case for Automated Genome-Based Taxonomic Assignment.</title>
        <authorList>
            <person name="Coil D.A."/>
            <person name="Jospin G."/>
            <person name="Darling A.E."/>
            <person name="Wallis C."/>
            <person name="Davis I.J."/>
            <person name="Harris S."/>
            <person name="Eisen J.A."/>
            <person name="Holcombe L.J."/>
            <person name="O'Flynn C."/>
        </authorList>
    </citation>
    <scope>NUCLEOTIDE SEQUENCE [LARGE SCALE GENOMIC DNA]</scope>
    <source>
        <strain evidence="9 14">OH1426_COT-023</strain>
        <strain evidence="8 13">OH2617_COT-023</strain>
    </source>
</reference>
<organism evidence="10 11">
    <name type="scientific">Tannerella forsythia</name>
    <name type="common">Bacteroides forsythus</name>
    <dbReference type="NCBI Taxonomy" id="28112"/>
    <lineage>
        <taxon>Bacteria</taxon>
        <taxon>Pseudomonadati</taxon>
        <taxon>Bacteroidota</taxon>
        <taxon>Bacteroidia</taxon>
        <taxon>Bacteroidales</taxon>
        <taxon>Tannerellaceae</taxon>
        <taxon>Tannerella</taxon>
    </lineage>
</organism>
<evidence type="ECO:0000256" key="5">
    <source>
        <dbReference type="HAMAP-Rule" id="MF_00391"/>
    </source>
</evidence>
<evidence type="ECO:0000256" key="2">
    <source>
        <dbReference type="ARBA" id="ARBA00022980"/>
    </source>
</evidence>
<gene>
    <name evidence="5 10" type="primary">rpmH</name>
    <name evidence="7" type="ORF">CLI86_09140</name>
    <name evidence="8" type="ORF">EII40_07915</name>
    <name evidence="9" type="ORF">EII41_07205</name>
    <name evidence="10" type="ORF">TFUB20_02681</name>
</gene>
<dbReference type="OrthoDB" id="9804164at2"/>
<dbReference type="GO" id="GO:0003735">
    <property type="term" value="F:structural constituent of ribosome"/>
    <property type="evidence" value="ECO:0007669"/>
    <property type="project" value="InterPro"/>
</dbReference>
<feature type="compositionally biased region" description="Basic residues" evidence="6">
    <location>
        <begin position="32"/>
        <end position="42"/>
    </location>
</feature>
<protein>
    <recommendedName>
        <fullName evidence="4 5">Large ribosomal subunit protein bL34</fullName>
    </recommendedName>
</protein>
<dbReference type="OMA" id="NKHGFRQ"/>
<feature type="region of interest" description="Disordered" evidence="6">
    <location>
        <begin position="32"/>
        <end position="51"/>
    </location>
</feature>
<dbReference type="Proteomes" id="UP000182057">
    <property type="component" value="Unassembled WGS sequence"/>
</dbReference>
<dbReference type="InterPro" id="IPR000271">
    <property type="entry name" value="Ribosomal_bL34"/>
</dbReference>
<dbReference type="EMBL" id="FMMM01000086">
    <property type="protein sequence ID" value="SCQ24780.1"/>
    <property type="molecule type" value="Genomic_DNA"/>
</dbReference>
<evidence type="ECO:0000313" key="9">
    <source>
        <dbReference type="EMBL" id="RRD75037.1"/>
    </source>
</evidence>